<keyword evidence="3" id="KW-0732">Signal</keyword>
<comment type="similarity">
    <text evidence="1">Belongs to the bacterial solute-binding protein 7 family.</text>
</comment>
<evidence type="ECO:0000256" key="1">
    <source>
        <dbReference type="ARBA" id="ARBA00009023"/>
    </source>
</evidence>
<name>A0A1H2XM38_9BACI</name>
<reference evidence="4 5" key="1">
    <citation type="submission" date="2016-10" db="EMBL/GenBank/DDBJ databases">
        <authorList>
            <person name="de Groot N.N."/>
        </authorList>
    </citation>
    <scope>NUCLEOTIDE SEQUENCE [LARGE SCALE GENOMIC DNA]</scope>
    <source>
        <strain evidence="4 5">DSM 23126</strain>
    </source>
</reference>
<organism evidence="4 5">
    <name type="scientific">Marinococcus luteus</name>
    <dbReference type="NCBI Taxonomy" id="1122204"/>
    <lineage>
        <taxon>Bacteria</taxon>
        <taxon>Bacillati</taxon>
        <taxon>Bacillota</taxon>
        <taxon>Bacilli</taxon>
        <taxon>Bacillales</taxon>
        <taxon>Bacillaceae</taxon>
        <taxon>Marinococcus</taxon>
    </lineage>
</organism>
<dbReference type="Proteomes" id="UP000199488">
    <property type="component" value="Unassembled WGS sequence"/>
</dbReference>
<dbReference type="InterPro" id="IPR038404">
    <property type="entry name" value="TRAP_DctP_sf"/>
</dbReference>
<keyword evidence="4" id="KW-0675">Receptor</keyword>
<dbReference type="Gene3D" id="3.40.190.170">
    <property type="entry name" value="Bacterial extracellular solute-binding protein, family 7"/>
    <property type="match status" value="1"/>
</dbReference>
<dbReference type="EMBL" id="FNNC01000007">
    <property type="protein sequence ID" value="SDW93738.1"/>
    <property type="molecule type" value="Genomic_DNA"/>
</dbReference>
<accession>A0A1H2XM38</accession>
<dbReference type="GO" id="GO:0055085">
    <property type="term" value="P:transmembrane transport"/>
    <property type="evidence" value="ECO:0007669"/>
    <property type="project" value="InterPro"/>
</dbReference>
<dbReference type="InterPro" id="IPR018389">
    <property type="entry name" value="DctP_fam"/>
</dbReference>
<dbReference type="STRING" id="1122204.SAMN05421781_2812"/>
<gene>
    <name evidence="4" type="ORF">SAMN05421781_2812</name>
</gene>
<dbReference type="PANTHER" id="PTHR33376">
    <property type="match status" value="1"/>
</dbReference>
<keyword evidence="2" id="KW-0813">Transport</keyword>
<evidence type="ECO:0000256" key="2">
    <source>
        <dbReference type="ARBA" id="ARBA00022448"/>
    </source>
</evidence>
<dbReference type="AlphaFoldDB" id="A0A1H2XM38"/>
<evidence type="ECO:0000256" key="3">
    <source>
        <dbReference type="ARBA" id="ARBA00022729"/>
    </source>
</evidence>
<keyword evidence="5" id="KW-1185">Reference proteome</keyword>
<dbReference type="NCBIfam" id="NF037995">
    <property type="entry name" value="TRAP_S1"/>
    <property type="match status" value="1"/>
</dbReference>
<evidence type="ECO:0000313" key="4">
    <source>
        <dbReference type="EMBL" id="SDW93738.1"/>
    </source>
</evidence>
<proteinExistence type="inferred from homology"/>
<dbReference type="PANTHER" id="PTHR33376:SF7">
    <property type="entry name" value="C4-DICARBOXYLATE-BINDING PROTEIN DCTB"/>
    <property type="match status" value="1"/>
</dbReference>
<sequence>MRKGDANGLLSDSRIIRVITYKGELYMKKKKLGLLTGTTLSAAAVLAACGGGGGGDESGGGGDGEETYEWTFVTEENEGQVQYEYAQEFASRMDEKTDGQVTIEPVEFGGLGSEVDQVEQLQQGAVEMAVVSPGFTGTMVEEGQVFSLQFLLPNDQEDVQQVLNESEALNDTLAANYEENDIMPLSFWSEGAMQWTGNKAIESPDDFNGFQMRTQNSPLLQQTYREYGADPQVLSAGELYTSLDNGTVDGQENPLFFIEASSYDEVQSHLMISNQNSYVAMTTVNPQFYNELPDDLKETFDETVTEMQDWVYDEQVEQNEQARETMTSESDIEQVELSEDQRAEFREVTLPMRDYYVEEVGGDAEEILTTLEGEIEEITGESVE</sequence>
<dbReference type="Pfam" id="PF03480">
    <property type="entry name" value="DctP"/>
    <property type="match status" value="1"/>
</dbReference>
<evidence type="ECO:0000313" key="5">
    <source>
        <dbReference type="Proteomes" id="UP000199488"/>
    </source>
</evidence>
<protein>
    <submittedName>
        <fullName evidence="4">Tripartite ATP-independent transporter solute receptor, DctP family</fullName>
    </submittedName>
</protein>